<accession>A0A1N7PBY4</accession>
<dbReference type="EMBL" id="FTOH01000009">
    <property type="protein sequence ID" value="SIT08145.1"/>
    <property type="molecule type" value="Genomic_DNA"/>
</dbReference>
<evidence type="ECO:0000313" key="3">
    <source>
        <dbReference type="Proteomes" id="UP000185639"/>
    </source>
</evidence>
<evidence type="ECO:0000313" key="2">
    <source>
        <dbReference type="EMBL" id="SIT08145.1"/>
    </source>
</evidence>
<dbReference type="Gene3D" id="3.60.40.10">
    <property type="entry name" value="PPM-type phosphatase domain"/>
    <property type="match status" value="1"/>
</dbReference>
<organism evidence="2 3">
    <name type="scientific">Thalassolituus maritimus</name>
    <dbReference type="NCBI Taxonomy" id="484498"/>
    <lineage>
        <taxon>Bacteria</taxon>
        <taxon>Pseudomonadati</taxon>
        <taxon>Pseudomonadota</taxon>
        <taxon>Gammaproteobacteria</taxon>
        <taxon>Oceanospirillales</taxon>
        <taxon>Oceanospirillaceae</taxon>
        <taxon>Thalassolituus</taxon>
    </lineage>
</organism>
<gene>
    <name evidence="2" type="ORF">SAMN05421686_10982</name>
</gene>
<dbReference type="RefSeq" id="WP_175607916.1">
    <property type="nucleotide sequence ID" value="NZ_FTOH01000009.1"/>
</dbReference>
<feature type="domain" description="PPM-type phosphatase" evidence="1">
    <location>
        <begin position="10"/>
        <end position="205"/>
    </location>
</feature>
<proteinExistence type="predicted"/>
<dbReference type="AlphaFoldDB" id="A0A1N7PBY4"/>
<dbReference type="InterPro" id="IPR001932">
    <property type="entry name" value="PPM-type_phosphatase-like_dom"/>
</dbReference>
<name>A0A1N7PBY4_9GAMM</name>
<protein>
    <submittedName>
        <fullName evidence="2">Serine/threonine protein phosphatase PrpC</fullName>
    </submittedName>
</protein>
<evidence type="ECO:0000259" key="1">
    <source>
        <dbReference type="Pfam" id="PF13672"/>
    </source>
</evidence>
<reference evidence="3" key="1">
    <citation type="submission" date="2017-01" db="EMBL/GenBank/DDBJ databases">
        <authorList>
            <person name="Varghese N."/>
            <person name="Submissions S."/>
        </authorList>
    </citation>
    <scope>NUCLEOTIDE SEQUENCE [LARGE SCALE GENOMIC DNA]</scope>
    <source>
        <strain evidence="3">DSM 24913</strain>
    </source>
</reference>
<dbReference type="Proteomes" id="UP000185639">
    <property type="component" value="Unassembled WGS sequence"/>
</dbReference>
<dbReference type="Pfam" id="PF13672">
    <property type="entry name" value="PP2C_2"/>
    <property type="match status" value="1"/>
</dbReference>
<dbReference type="InterPro" id="IPR036457">
    <property type="entry name" value="PPM-type-like_dom_sf"/>
</dbReference>
<dbReference type="STRING" id="484498.SAMN05421686_10982"/>
<dbReference type="SUPFAM" id="SSF81606">
    <property type="entry name" value="PP2C-like"/>
    <property type="match status" value="1"/>
</dbReference>
<keyword evidence="3" id="KW-1185">Reference proteome</keyword>
<sequence>MRRFFSASVIGPGHVSDGLPNQDYQLHRQAQHCWCAVVCDGMGSRPDSGIGSREAAKAVWASVKSLPFDVPDKVLVQTFYQGWLQQLKLLNIGAADAVTTCLLVWGLPDGRFRYAHLGDGLLASPRGVISECEDERFSNETTGLGISRQLSDWRFGVGSLKDYGGCLVLMTDGISEDLTDVSAFTACLAGTLKTKSYRVGKRWLNRLCNDWPTPGHSDDKTIVVVHCL</sequence>